<name>A0A7J6R6E1_PEROL</name>
<organism evidence="2 3">
    <name type="scientific">Perkinsus olseni</name>
    <name type="common">Perkinsus atlanticus</name>
    <dbReference type="NCBI Taxonomy" id="32597"/>
    <lineage>
        <taxon>Eukaryota</taxon>
        <taxon>Sar</taxon>
        <taxon>Alveolata</taxon>
        <taxon>Perkinsozoa</taxon>
        <taxon>Perkinsea</taxon>
        <taxon>Perkinsida</taxon>
        <taxon>Perkinsidae</taxon>
        <taxon>Perkinsus</taxon>
    </lineage>
</organism>
<sequence>MINHIRLPSPVTTKPEAKKDANMINHTEGDENPESISEVVRTPVADTTPMLIRHIADNGKGSRTAPMIVHMNRTKSCHTSEAKPEGANHQRASASITMARTTGMLAPGHTVACQWCNRAKKVLELLAPFIKATGGARSAL</sequence>
<evidence type="ECO:0000313" key="2">
    <source>
        <dbReference type="EMBL" id="KAF4716208.1"/>
    </source>
</evidence>
<comment type="caution">
    <text evidence="2">The sequence shown here is derived from an EMBL/GenBank/DDBJ whole genome shotgun (WGS) entry which is preliminary data.</text>
</comment>
<dbReference type="AlphaFoldDB" id="A0A7J6R6E1"/>
<protein>
    <submittedName>
        <fullName evidence="2">Uncharacterized protein</fullName>
    </submittedName>
</protein>
<reference evidence="2 3" key="1">
    <citation type="submission" date="2020-04" db="EMBL/GenBank/DDBJ databases">
        <title>Perkinsus olseni comparative genomics.</title>
        <authorList>
            <person name="Bogema D.R."/>
        </authorList>
    </citation>
    <scope>NUCLEOTIDE SEQUENCE [LARGE SCALE GENOMIC DNA]</scope>
    <source>
        <strain evidence="2">ATCC PRA-205</strain>
    </source>
</reference>
<dbReference type="EMBL" id="JABANM010024457">
    <property type="protein sequence ID" value="KAF4716208.1"/>
    <property type="molecule type" value="Genomic_DNA"/>
</dbReference>
<feature type="region of interest" description="Disordered" evidence="1">
    <location>
        <begin position="1"/>
        <end position="36"/>
    </location>
</feature>
<evidence type="ECO:0000313" key="3">
    <source>
        <dbReference type="Proteomes" id="UP000574390"/>
    </source>
</evidence>
<gene>
    <name evidence="2" type="ORF">FOZ62_022227</name>
</gene>
<accession>A0A7J6R6E1</accession>
<dbReference type="Proteomes" id="UP000574390">
    <property type="component" value="Unassembled WGS sequence"/>
</dbReference>
<evidence type="ECO:0000256" key="1">
    <source>
        <dbReference type="SAM" id="MobiDB-lite"/>
    </source>
</evidence>
<proteinExistence type="predicted"/>